<dbReference type="AlphaFoldDB" id="A0A7S4P9T1"/>
<sequence>MKTCRKDKPVSPPGKLAYEEDIFVCTISMNLRTSSLRASDDDDACLFSKQSVRRSPIKSPSRAAKKQSTTRGRKQEASRQHVKIERSRKKVEERKRKRPSEAGDTRASKAAKRSPRKSDESKEETWFAIVVDDEWRDQKGFMLWEVTADVAEDGTVKAREWYCAAELEPEGGFEFGHQRFLPKQSNFAQKRRLLGRSTQTFLRVDVRRKMVGHPNKKHGKKMFCEIDKEQLRVQEAYCLLDKKLGVEEEREEEQEQEHVDEDWGWPDTDGKTLMTLKRSEWPGPAPGIISTSLVNPAYIRSEVARWAGEREKREVLSVRNPQGLIGFPRSSWPAEGRGGGGRNL</sequence>
<proteinExistence type="predicted"/>
<protein>
    <submittedName>
        <fullName evidence="2">Uncharacterized protein</fullName>
    </submittedName>
</protein>
<name>A0A7S4P9T1_GUITH</name>
<feature type="compositionally biased region" description="Acidic residues" evidence="1">
    <location>
        <begin position="249"/>
        <end position="264"/>
    </location>
</feature>
<feature type="region of interest" description="Disordered" evidence="1">
    <location>
        <begin position="249"/>
        <end position="268"/>
    </location>
</feature>
<evidence type="ECO:0000313" key="2">
    <source>
        <dbReference type="EMBL" id="CAE2327989.1"/>
    </source>
</evidence>
<feature type="region of interest" description="Disordered" evidence="1">
    <location>
        <begin position="48"/>
        <end position="119"/>
    </location>
</feature>
<feature type="compositionally biased region" description="Basic and acidic residues" evidence="1">
    <location>
        <begin position="73"/>
        <end position="107"/>
    </location>
</feature>
<accession>A0A7S4P9T1</accession>
<dbReference type="EMBL" id="HBKN01040109">
    <property type="protein sequence ID" value="CAE2327989.1"/>
    <property type="molecule type" value="Transcribed_RNA"/>
</dbReference>
<reference evidence="2" key="1">
    <citation type="submission" date="2021-01" db="EMBL/GenBank/DDBJ databases">
        <authorList>
            <person name="Corre E."/>
            <person name="Pelletier E."/>
            <person name="Niang G."/>
            <person name="Scheremetjew M."/>
            <person name="Finn R."/>
            <person name="Kale V."/>
            <person name="Holt S."/>
            <person name="Cochrane G."/>
            <person name="Meng A."/>
            <person name="Brown T."/>
            <person name="Cohen L."/>
        </authorList>
    </citation>
    <scope>NUCLEOTIDE SEQUENCE</scope>
    <source>
        <strain evidence="2">CCMP 2712</strain>
    </source>
</reference>
<organism evidence="2">
    <name type="scientific">Guillardia theta</name>
    <name type="common">Cryptophyte</name>
    <name type="synonym">Cryptomonas phi</name>
    <dbReference type="NCBI Taxonomy" id="55529"/>
    <lineage>
        <taxon>Eukaryota</taxon>
        <taxon>Cryptophyceae</taxon>
        <taxon>Pyrenomonadales</taxon>
        <taxon>Geminigeraceae</taxon>
        <taxon>Guillardia</taxon>
    </lineage>
</organism>
<evidence type="ECO:0000256" key="1">
    <source>
        <dbReference type="SAM" id="MobiDB-lite"/>
    </source>
</evidence>
<gene>
    <name evidence="2" type="ORF">GTHE00462_LOCUS31376</name>
</gene>